<proteinExistence type="predicted"/>
<accession>M1FS44</accession>
<name>M1FS44_PAEPO</name>
<dbReference type="EMBL" id="JQ728481">
    <property type="protein sequence ID" value="AFS60107.1"/>
    <property type="molecule type" value="Genomic_DNA"/>
</dbReference>
<protein>
    <submittedName>
        <fullName evidence="1">AgrD</fullName>
    </submittedName>
</protein>
<sequence>MPIMNNIKNIKEHRNNHTQRLKAKLLEHMSKRGEGGGICFGLFYEPVNPKVWKLNKK</sequence>
<reference evidence="1" key="1">
    <citation type="submission" date="2012-02" db="EMBL/GenBank/DDBJ databases">
        <title>Biosynthesis of the Antimicrobial Peptide Paenibacillin in Paenibacillus polymyxa OSY-DF.</title>
        <authorList>
            <person name="Huang E."/>
            <person name="Yousef A.E."/>
        </authorList>
    </citation>
    <scope>NUCLEOTIDE SEQUENCE</scope>
    <source>
        <strain evidence="1">OSY-DF</strain>
    </source>
</reference>
<evidence type="ECO:0000313" key="1">
    <source>
        <dbReference type="EMBL" id="AFS60107.1"/>
    </source>
</evidence>
<gene>
    <name evidence="1" type="primary">agrD</name>
</gene>
<organism evidence="1">
    <name type="scientific">Paenibacillus polymyxa OSY-DF</name>
    <dbReference type="NCBI Taxonomy" id="1156938"/>
    <lineage>
        <taxon>Bacteria</taxon>
        <taxon>Bacillati</taxon>
        <taxon>Bacillota</taxon>
        <taxon>Bacilli</taxon>
        <taxon>Bacillales</taxon>
        <taxon>Paenibacillaceae</taxon>
        <taxon>Paenibacillus</taxon>
    </lineage>
</organism>
<dbReference type="AlphaFoldDB" id="M1FS44"/>